<evidence type="ECO:0000313" key="1">
    <source>
        <dbReference type="EMBL" id="MDF9747906.1"/>
    </source>
</evidence>
<dbReference type="Proteomes" id="UP001154061">
    <property type="component" value="Unassembled WGS sequence"/>
</dbReference>
<dbReference type="RefSeq" id="WP_277524357.1">
    <property type="nucleotide sequence ID" value="NZ_JAMQOT010000010.1"/>
</dbReference>
<keyword evidence="2" id="KW-1185">Reference proteome</keyword>
<protein>
    <submittedName>
        <fullName evidence="1">Uncharacterized protein</fullName>
    </submittedName>
</protein>
<reference evidence="1" key="1">
    <citation type="submission" date="2022-06" db="EMBL/GenBank/DDBJ databases">
        <title>Natrinema sp. a new haloarchaeum isolate from saline soil.</title>
        <authorList>
            <person name="Strakova D."/>
            <person name="Galisteo C."/>
            <person name="Sanchez-Porro C."/>
            <person name="Ventosa A."/>
        </authorList>
    </citation>
    <scope>NUCLEOTIDE SEQUENCE</scope>
    <source>
        <strain evidence="1">S1CR25-10</strain>
    </source>
</reference>
<evidence type="ECO:0000313" key="2">
    <source>
        <dbReference type="Proteomes" id="UP001154061"/>
    </source>
</evidence>
<dbReference type="EMBL" id="JAMQOT010000010">
    <property type="protein sequence ID" value="MDF9747906.1"/>
    <property type="molecule type" value="Genomic_DNA"/>
</dbReference>
<gene>
    <name evidence="1" type="ORF">NDI89_20215</name>
</gene>
<sequence>MFTDQHRDDLLTAVALAEFSYRRQRDTPRLDARSWQLAVNHLSKYGIEPYEAVDALRADDKRNADAEFEIRTEMIDAPIREGPEP</sequence>
<dbReference type="AlphaFoldDB" id="A0A9Q4L408"/>
<name>A0A9Q4L408_9EURY</name>
<comment type="caution">
    <text evidence="1">The sequence shown here is derived from an EMBL/GenBank/DDBJ whole genome shotgun (WGS) entry which is preliminary data.</text>
</comment>
<accession>A0A9Q4L408</accession>
<proteinExistence type="predicted"/>
<organism evidence="1 2">
    <name type="scientific">Natrinema salsiterrestre</name>
    <dbReference type="NCBI Taxonomy" id="2950540"/>
    <lineage>
        <taxon>Archaea</taxon>
        <taxon>Methanobacteriati</taxon>
        <taxon>Methanobacteriota</taxon>
        <taxon>Stenosarchaea group</taxon>
        <taxon>Halobacteria</taxon>
        <taxon>Halobacteriales</taxon>
        <taxon>Natrialbaceae</taxon>
        <taxon>Natrinema</taxon>
    </lineage>
</organism>